<organism evidence="2">
    <name type="scientific">Drosophila simulans</name>
    <name type="common">Fruit fly</name>
    <dbReference type="NCBI Taxonomy" id="7240"/>
    <lineage>
        <taxon>Eukaryota</taxon>
        <taxon>Metazoa</taxon>
        <taxon>Ecdysozoa</taxon>
        <taxon>Arthropoda</taxon>
        <taxon>Hexapoda</taxon>
        <taxon>Insecta</taxon>
        <taxon>Pterygota</taxon>
        <taxon>Neoptera</taxon>
        <taxon>Endopterygota</taxon>
        <taxon>Diptera</taxon>
        <taxon>Brachycera</taxon>
        <taxon>Muscomorpha</taxon>
        <taxon>Ephydroidea</taxon>
        <taxon>Drosophilidae</taxon>
        <taxon>Drosophila</taxon>
        <taxon>Sophophora</taxon>
    </lineage>
</organism>
<evidence type="ECO:0000256" key="1">
    <source>
        <dbReference type="SAM" id="MobiDB-lite"/>
    </source>
</evidence>
<dbReference type="AlphaFoldDB" id="A0A0J9RY34"/>
<feature type="compositionally biased region" description="Polar residues" evidence="1">
    <location>
        <begin position="15"/>
        <end position="32"/>
    </location>
</feature>
<sequence>MATMTSAFPSKVSDDSLQSGSRSNSFSTNPNTHPVIASKLSRLSSFADPFGSSFSSNLSCES</sequence>
<reference evidence="2" key="3">
    <citation type="submission" date="2015-04" db="EMBL/GenBank/DDBJ databases">
        <authorList>
            <consortium name="FlyBase"/>
        </authorList>
    </citation>
    <scope>NUCLEOTIDE SEQUENCE</scope>
    <source>
        <strain evidence="2">W501</strain>
    </source>
</reference>
<dbReference type="Bgee" id="FBgn0269133">
    <property type="expression patterns" value="Expressed in male reproductive system and 2 other cell types or tissues"/>
</dbReference>
<gene>
    <name evidence="2" type="primary">Dsim\GD27843</name>
    <name evidence="2" type="ORF">Dsimw501_GD27843</name>
</gene>
<reference evidence="2" key="2">
    <citation type="submission" date="2014-06" db="EMBL/GenBank/DDBJ databases">
        <authorList>
            <person name="Hu T."/>
            <person name="Eisen M.B."/>
            <person name="Thornton K.R."/>
            <person name="Andolfatto P."/>
        </authorList>
    </citation>
    <scope>NUCLEOTIDE SEQUENCE</scope>
    <source>
        <strain evidence="2">W501</strain>
    </source>
</reference>
<protein>
    <submittedName>
        <fullName evidence="2">Uncharacterized protein</fullName>
    </submittedName>
</protein>
<dbReference type="KEGG" id="dsi:Dsimw501_GD27843"/>
<feature type="region of interest" description="Disordered" evidence="1">
    <location>
        <begin position="1"/>
        <end position="32"/>
    </location>
</feature>
<evidence type="ECO:0000313" key="2">
    <source>
        <dbReference type="EMBL" id="KMZ00557.1"/>
    </source>
</evidence>
<name>A0A0J9RY34_DROSI</name>
<proteinExistence type="predicted"/>
<dbReference type="Proteomes" id="UP000035880">
    <property type="component" value="Chromosome 3L"/>
</dbReference>
<accession>A0A0J9RY34</accession>
<dbReference type="EMBL" id="CM002912">
    <property type="protein sequence ID" value="KMZ00557.1"/>
    <property type="molecule type" value="Genomic_DNA"/>
</dbReference>
<reference evidence="2" key="1">
    <citation type="journal article" date="2013" name="Genome Res.">
        <title>A second-generation assembly of the Drosophila simulans genome provides new insights into patterns of lineage-specific divergence.</title>
        <authorList>
            <person name="Hu T.T."/>
            <person name="Eisen M.B."/>
            <person name="Thornton K.R."/>
            <person name="Andolfatto P."/>
        </authorList>
    </citation>
    <scope>NUCLEOTIDE SEQUENCE [LARGE SCALE GENOMIC DNA]</scope>
    <source>
        <strain evidence="2">W501</strain>
    </source>
</reference>